<evidence type="ECO:0000313" key="2">
    <source>
        <dbReference type="Proteomes" id="UP000237673"/>
    </source>
</evidence>
<proteinExistence type="predicted"/>
<gene>
    <name evidence="1" type="ORF">C2E16_04415</name>
</gene>
<dbReference type="Proteomes" id="UP000237673">
    <property type="component" value="Chromosome"/>
</dbReference>
<organism evidence="1 2">
    <name type="scientific">Mixta calida</name>
    <dbReference type="NCBI Taxonomy" id="665913"/>
    <lineage>
        <taxon>Bacteria</taxon>
        <taxon>Pseudomonadati</taxon>
        <taxon>Pseudomonadota</taxon>
        <taxon>Gammaproteobacteria</taxon>
        <taxon>Enterobacterales</taxon>
        <taxon>Erwiniaceae</taxon>
        <taxon>Mixta</taxon>
    </lineage>
</organism>
<dbReference type="Pfam" id="PF04074">
    <property type="entry name" value="DUF386"/>
    <property type="match status" value="1"/>
</dbReference>
<dbReference type="NCBIfam" id="TIGR00022">
    <property type="entry name" value="YhcH/YjgK/YiaL family protein"/>
    <property type="match status" value="1"/>
</dbReference>
<dbReference type="SUPFAM" id="SSF51197">
    <property type="entry name" value="Clavaminate synthase-like"/>
    <property type="match status" value="1"/>
</dbReference>
<evidence type="ECO:0000313" key="1">
    <source>
        <dbReference type="EMBL" id="AUY24230.1"/>
    </source>
</evidence>
<sequence length="159" mass="17808">MITGNLQYLALATLPEELYALLARPECSLAALQSAPDGRWQPEGAGWFCTIGVNDTAPAVTRHTEYHRRWLDIQVVLAGEEIIRYDVADAREMPAEERKPDLWIVAQPQLRQQLHLQAGDFAIFAPGEAHQALCAVDDRPAQVRKAVFKVPVEMLRRAP</sequence>
<dbReference type="InterPro" id="IPR037012">
    <property type="entry name" value="NanQ/TabA/YiaL_sf"/>
</dbReference>
<dbReference type="PANTHER" id="PTHR34986">
    <property type="entry name" value="EVOLVED BETA-GALACTOSIDASE SUBUNIT BETA"/>
    <property type="match status" value="1"/>
</dbReference>
<keyword evidence="2" id="KW-1185">Reference proteome</keyword>
<dbReference type="RefSeq" id="WP_084971615.1">
    <property type="nucleotide sequence ID" value="NZ_CAXOMJ010000004.1"/>
</dbReference>
<reference evidence="1 2" key="1">
    <citation type="submission" date="2018-01" db="EMBL/GenBank/DDBJ databases">
        <title>Complete and assembled Genome of Pantoea calida DSM22759T.</title>
        <authorList>
            <person name="Stevens M.J.A."/>
            <person name="Zurfluh K."/>
            <person name="Stephan R."/>
        </authorList>
    </citation>
    <scope>NUCLEOTIDE SEQUENCE [LARGE SCALE GENOMIC DNA]</scope>
    <source>
        <strain evidence="1 2">DSM 22759</strain>
    </source>
</reference>
<protein>
    <submittedName>
        <fullName evidence="1">YhcH/YjgK/YiaL family protein</fullName>
    </submittedName>
</protein>
<dbReference type="Gene3D" id="2.60.120.370">
    <property type="entry name" value="YhcH/YjgK/YiaL"/>
    <property type="match status" value="1"/>
</dbReference>
<dbReference type="InterPro" id="IPR004375">
    <property type="entry name" value="NanQ/TabA/YiaL"/>
</dbReference>
<dbReference type="PANTHER" id="PTHR34986:SF4">
    <property type="entry name" value="EVOLVED BETA-GALACTOSIDASE SUBUNIT BETA-RELATED"/>
    <property type="match status" value="1"/>
</dbReference>
<accession>A0ABM6RXN8</accession>
<name>A0ABM6RXN8_9GAMM</name>
<dbReference type="GeneID" id="84631519"/>
<dbReference type="EMBL" id="CP026378">
    <property type="protein sequence ID" value="AUY24230.1"/>
    <property type="molecule type" value="Genomic_DNA"/>
</dbReference>